<dbReference type="InterPro" id="IPR013103">
    <property type="entry name" value="RVT_2"/>
</dbReference>
<feature type="domain" description="Reverse transcriptase Ty1/copia-type" evidence="5">
    <location>
        <begin position="566"/>
        <end position="678"/>
    </location>
</feature>
<proteinExistence type="predicted"/>
<feature type="compositionally biased region" description="Basic and acidic residues" evidence="4">
    <location>
        <begin position="243"/>
        <end position="253"/>
    </location>
</feature>
<evidence type="ECO:0000256" key="4">
    <source>
        <dbReference type="SAM" id="MobiDB-lite"/>
    </source>
</evidence>
<evidence type="ECO:0000256" key="3">
    <source>
        <dbReference type="PROSITE-ProRule" id="PRU00221"/>
    </source>
</evidence>
<dbReference type="PROSITE" id="PS00678">
    <property type="entry name" value="WD_REPEATS_1"/>
    <property type="match status" value="1"/>
</dbReference>
<feature type="compositionally biased region" description="Low complexity" evidence="4">
    <location>
        <begin position="188"/>
        <end position="201"/>
    </location>
</feature>
<dbReference type="PROSITE" id="PS50082">
    <property type="entry name" value="WD_REPEATS_2"/>
    <property type="match status" value="1"/>
</dbReference>
<name>A0A8T0KYK8_PHAAN</name>
<dbReference type="Pfam" id="PF07727">
    <property type="entry name" value="RVT_2"/>
    <property type="match status" value="1"/>
</dbReference>
<dbReference type="InterPro" id="IPR036322">
    <property type="entry name" value="WD40_repeat_dom_sf"/>
</dbReference>
<dbReference type="PROSITE" id="PS50294">
    <property type="entry name" value="WD_REPEATS_REGION"/>
    <property type="match status" value="1"/>
</dbReference>
<evidence type="ECO:0000256" key="2">
    <source>
        <dbReference type="ARBA" id="ARBA00022737"/>
    </source>
</evidence>
<protein>
    <submittedName>
        <fullName evidence="6">Retrovirus-related Pol polyprotein from transposon RE1 Retro element 1</fullName>
    </submittedName>
</protein>
<dbReference type="InterPro" id="IPR015943">
    <property type="entry name" value="WD40/YVTN_repeat-like_dom_sf"/>
</dbReference>
<keyword evidence="2" id="KW-0677">Repeat</keyword>
<dbReference type="SUPFAM" id="SSF56672">
    <property type="entry name" value="DNA/RNA polymerases"/>
    <property type="match status" value="1"/>
</dbReference>
<evidence type="ECO:0000313" key="7">
    <source>
        <dbReference type="Proteomes" id="UP000743370"/>
    </source>
</evidence>
<dbReference type="Proteomes" id="UP000743370">
    <property type="component" value="Unassembled WGS sequence"/>
</dbReference>
<dbReference type="SUPFAM" id="SSF50993">
    <property type="entry name" value="Peptidase/esterase 'gauge' domain"/>
    <property type="match status" value="1"/>
</dbReference>
<feature type="compositionally biased region" description="Basic residues" evidence="4">
    <location>
        <begin position="209"/>
        <end position="218"/>
    </location>
</feature>
<feature type="region of interest" description="Disordered" evidence="4">
    <location>
        <begin position="524"/>
        <end position="547"/>
    </location>
</feature>
<keyword evidence="1 3" id="KW-0853">WD repeat</keyword>
<dbReference type="InterPro" id="IPR043502">
    <property type="entry name" value="DNA/RNA_pol_sf"/>
</dbReference>
<feature type="region of interest" description="Disordered" evidence="4">
    <location>
        <begin position="186"/>
        <end position="260"/>
    </location>
</feature>
<evidence type="ECO:0000256" key="1">
    <source>
        <dbReference type="ARBA" id="ARBA00022574"/>
    </source>
</evidence>
<dbReference type="InterPro" id="IPR001680">
    <property type="entry name" value="WD40_rpt"/>
</dbReference>
<sequence length="1031" mass="113334">MGWVMAWESSDLQLPGFEPILPTCADGVVRVFKLDDASSKSFKFLRINLPAGGHPTAVVFSDDASSIVVSSYTLSGSSLYMYGEGKPVSSENKQTKLPLPEIKWEHHKVHDKKSILTMFGASATYGSGDGSTIIASCSEGTDIIVWHGKTGKSVGHVDTNQLKNNMAAISPNGRFIAAAAFTADVKSTPRSPAPTAAVVASPPLPSPPPRRRRRRRRAVAAVAGAPESTGDHTIRSVSAGRPPSHEDRRDRSSHAPPRAAARVAAAAAAAARAGASPELSAADQHRHGTNYATWASDIKLWLKSQGYLDHLTQNVTTALIDDTSRWMKIDAQLCIVIKSTIHSSLKQMFRSYETCSEVWAQAKLLYTNDTQRLYGVCQDLLTVIGPRNPGPMAEYLGKIHALLHDFNDILPPASTPAEELEQRSKFFMLLALYGLSDDVSHVRDQILGSPVIPNFTSTCSALLRIPSKPVTETSPRTDDSSVMAAQRDDRSRSRKPSKGRPKCDHCGKLGHKIDRCYALHGRPPRPVAVANSDPPPRSPSADHPTSSNIVDKPAIFNEFLRWKKFIWSNRLALLLRGSPLDCEADHSVFYRHSSAGCIYLIVYVDDIVLTGSDYLGISQMKQHLCHHFQTKDLGKLRYFLGIEVAQSNDGIVISQRKYALDILEETGLMNCKSVETPMDPNIKLLPNQGEPFSDPERYRRLVGKLNYLTVTRPDISFAVSVVSQFLNSPCEDHWDAVVRILKYIKRSPGKGLLYGPNNDTKIVCYSDADWAGSPSDRRSTSGYCVSIGSNLISWKSKKQSVVARSSAEAEYRAMASATCELVWLKQLLSELKFGDVTHMILICDNQAALHISSNPVFHERTKHIEVWEIVYAKDGSAKEVLNVMQLKGHKSAVTWLCFTPNSEQIITASKDGTMRIWNINVRYHFDEDPKTLKVFPIPLRDSSGATLHYDRLSISPDGKILAATHGSTLQWLCVDTGKVLDTAEKAHDSDISCVSWSPKAIPMGNNKVLVLATASADKKVKLWASPSIPSS</sequence>
<feature type="repeat" description="WD" evidence="3">
    <location>
        <begin position="886"/>
        <end position="920"/>
    </location>
</feature>
<dbReference type="PANTHER" id="PTHR45282">
    <property type="entry name" value="OS03G0858400 PROTEIN"/>
    <property type="match status" value="1"/>
</dbReference>
<organism evidence="6 7">
    <name type="scientific">Phaseolus angularis</name>
    <name type="common">Azuki bean</name>
    <name type="synonym">Vigna angularis</name>
    <dbReference type="NCBI Taxonomy" id="3914"/>
    <lineage>
        <taxon>Eukaryota</taxon>
        <taxon>Viridiplantae</taxon>
        <taxon>Streptophyta</taxon>
        <taxon>Embryophyta</taxon>
        <taxon>Tracheophyta</taxon>
        <taxon>Spermatophyta</taxon>
        <taxon>Magnoliopsida</taxon>
        <taxon>eudicotyledons</taxon>
        <taxon>Gunneridae</taxon>
        <taxon>Pentapetalae</taxon>
        <taxon>rosids</taxon>
        <taxon>fabids</taxon>
        <taxon>Fabales</taxon>
        <taxon>Fabaceae</taxon>
        <taxon>Papilionoideae</taxon>
        <taxon>50 kb inversion clade</taxon>
        <taxon>NPAAA clade</taxon>
        <taxon>indigoferoid/millettioid clade</taxon>
        <taxon>Phaseoleae</taxon>
        <taxon>Vigna</taxon>
    </lineage>
</organism>
<gene>
    <name evidence="6" type="ORF">HKW66_Vig0113730</name>
</gene>
<dbReference type="Gene3D" id="2.130.10.10">
    <property type="entry name" value="YVTN repeat-like/Quinoprotein amine dehydrogenase"/>
    <property type="match status" value="2"/>
</dbReference>
<feature type="region of interest" description="Disordered" evidence="4">
    <location>
        <begin position="467"/>
        <end position="505"/>
    </location>
</feature>
<reference evidence="6 7" key="1">
    <citation type="submission" date="2020-05" db="EMBL/GenBank/DDBJ databases">
        <title>Vigna angularis (adzuki bean) Var. LongXiaoDou No. 4 denovo assembly.</title>
        <authorList>
            <person name="Xiang H."/>
        </authorList>
    </citation>
    <scope>NUCLEOTIDE SEQUENCE [LARGE SCALE GENOMIC DNA]</scope>
    <source>
        <tissue evidence="6">Leaf</tissue>
    </source>
</reference>
<dbReference type="Pfam" id="PF00400">
    <property type="entry name" value="WD40"/>
    <property type="match status" value="2"/>
</dbReference>
<dbReference type="SMART" id="SM00320">
    <property type="entry name" value="WD40"/>
    <property type="match status" value="3"/>
</dbReference>
<dbReference type="InterPro" id="IPR019775">
    <property type="entry name" value="WD40_repeat_CS"/>
</dbReference>
<evidence type="ECO:0000259" key="5">
    <source>
        <dbReference type="Pfam" id="PF07727"/>
    </source>
</evidence>
<dbReference type="SUPFAM" id="SSF50978">
    <property type="entry name" value="WD40 repeat-like"/>
    <property type="match status" value="1"/>
</dbReference>
<evidence type="ECO:0000313" key="6">
    <source>
        <dbReference type="EMBL" id="KAG2404451.1"/>
    </source>
</evidence>
<dbReference type="PANTHER" id="PTHR45282:SF2">
    <property type="entry name" value="OS03G0858400 PROTEIN"/>
    <property type="match status" value="1"/>
</dbReference>
<dbReference type="CDD" id="cd09272">
    <property type="entry name" value="RNase_HI_RT_Ty1"/>
    <property type="match status" value="1"/>
</dbReference>
<accession>A0A8T0KYK8</accession>
<comment type="caution">
    <text evidence="6">The sequence shown here is derived from an EMBL/GenBank/DDBJ whole genome shotgun (WGS) entry which is preliminary data.</text>
</comment>
<dbReference type="AlphaFoldDB" id="A0A8T0KYK8"/>
<dbReference type="EMBL" id="JABFOF010000002">
    <property type="protein sequence ID" value="KAG2404451.1"/>
    <property type="molecule type" value="Genomic_DNA"/>
</dbReference>